<keyword evidence="2" id="KW-0238">DNA-binding</keyword>
<organism evidence="7 8">
    <name type="scientific">Halalkalibacter akibai (strain ATCC 43226 / DSM 21942 / CIP 109018 / JCM 9157 / 1139)</name>
    <name type="common">Bacillus akibai</name>
    <dbReference type="NCBI Taxonomy" id="1236973"/>
    <lineage>
        <taxon>Bacteria</taxon>
        <taxon>Bacillati</taxon>
        <taxon>Bacillota</taxon>
        <taxon>Bacilli</taxon>
        <taxon>Bacillales</taxon>
        <taxon>Bacillaceae</taxon>
        <taxon>Halalkalibacter</taxon>
    </lineage>
</organism>
<comment type="caution">
    <text evidence="7">The sequence shown here is derived from an EMBL/GenBank/DDBJ whole genome shotgun (WGS) entry which is preliminary data.</text>
</comment>
<evidence type="ECO:0000259" key="6">
    <source>
        <dbReference type="PROSITE" id="PS51736"/>
    </source>
</evidence>
<evidence type="ECO:0000256" key="5">
    <source>
        <dbReference type="PROSITE-ProRule" id="PRU10137"/>
    </source>
</evidence>
<evidence type="ECO:0000313" key="7">
    <source>
        <dbReference type="EMBL" id="GAE37580.1"/>
    </source>
</evidence>
<dbReference type="PROSITE" id="PS51736">
    <property type="entry name" value="RECOMBINASES_3"/>
    <property type="match status" value="1"/>
</dbReference>
<dbReference type="AlphaFoldDB" id="W4QZM3"/>
<keyword evidence="1" id="KW-0229">DNA integration</keyword>
<dbReference type="InterPro" id="IPR006119">
    <property type="entry name" value="Resolv_N"/>
</dbReference>
<dbReference type="GO" id="GO:0000150">
    <property type="term" value="F:DNA strand exchange activity"/>
    <property type="evidence" value="ECO:0007669"/>
    <property type="project" value="InterPro"/>
</dbReference>
<dbReference type="GO" id="GO:0015074">
    <property type="term" value="P:DNA integration"/>
    <property type="evidence" value="ECO:0007669"/>
    <property type="project" value="UniProtKB-KW"/>
</dbReference>
<evidence type="ECO:0000256" key="3">
    <source>
        <dbReference type="ARBA" id="ARBA00023172"/>
    </source>
</evidence>
<reference evidence="7 8" key="1">
    <citation type="journal article" date="2014" name="Genome Announc.">
        <title>Draft Genome Sequences of Three Alkaliphilic Bacillus Strains, Bacillus wakoensis JCM 9140T, Bacillus akibai JCM 9157T, and Bacillus hemicellulosilyticus JCM 9152T.</title>
        <authorList>
            <person name="Yuki M."/>
            <person name="Oshima K."/>
            <person name="Suda W."/>
            <person name="Oshida Y."/>
            <person name="Kitamura K."/>
            <person name="Iida T."/>
            <person name="Hattori M."/>
            <person name="Ohkuma M."/>
        </authorList>
    </citation>
    <scope>NUCLEOTIDE SEQUENCE [LARGE SCALE GENOMIC DNA]</scope>
    <source>
        <strain evidence="7 8">JCM 9157</strain>
    </source>
</reference>
<dbReference type="CDD" id="cd03768">
    <property type="entry name" value="SR_ResInv"/>
    <property type="match status" value="1"/>
</dbReference>
<dbReference type="Pfam" id="PF00239">
    <property type="entry name" value="Resolvase"/>
    <property type="match status" value="1"/>
</dbReference>
<dbReference type="PANTHER" id="PTHR30461:SF2">
    <property type="entry name" value="SERINE RECOMBINASE PINE-RELATED"/>
    <property type="match status" value="1"/>
</dbReference>
<evidence type="ECO:0000256" key="1">
    <source>
        <dbReference type="ARBA" id="ARBA00022908"/>
    </source>
</evidence>
<dbReference type="eggNOG" id="COG1961">
    <property type="taxonomic scope" value="Bacteria"/>
</dbReference>
<keyword evidence="3" id="KW-0233">DNA recombination</keyword>
<dbReference type="Proteomes" id="UP000018896">
    <property type="component" value="Unassembled WGS sequence"/>
</dbReference>
<dbReference type="InterPro" id="IPR036162">
    <property type="entry name" value="Resolvase-like_N_sf"/>
</dbReference>
<dbReference type="Gene3D" id="3.40.50.1390">
    <property type="entry name" value="Resolvase, N-terminal catalytic domain"/>
    <property type="match status" value="1"/>
</dbReference>
<dbReference type="InterPro" id="IPR006118">
    <property type="entry name" value="Recombinase_CS"/>
</dbReference>
<feature type="active site" description="O-(5'-phospho-DNA)-serine intermediate" evidence="4 5">
    <location>
        <position position="50"/>
    </location>
</feature>
<dbReference type="PROSITE" id="PS00397">
    <property type="entry name" value="RECOMBINASES_1"/>
    <property type="match status" value="1"/>
</dbReference>
<keyword evidence="8" id="KW-1185">Reference proteome</keyword>
<dbReference type="InterPro" id="IPR050639">
    <property type="entry name" value="SSR_resolvase"/>
</dbReference>
<feature type="domain" description="Resolvase/invertase-type recombinase catalytic" evidence="6">
    <location>
        <begin position="42"/>
        <end position="175"/>
    </location>
</feature>
<evidence type="ECO:0000313" key="8">
    <source>
        <dbReference type="Proteomes" id="UP000018896"/>
    </source>
</evidence>
<dbReference type="STRING" id="1236973.JCM9157_4892"/>
<dbReference type="SMART" id="SM00857">
    <property type="entry name" value="Resolvase"/>
    <property type="match status" value="1"/>
</dbReference>
<evidence type="ECO:0000256" key="4">
    <source>
        <dbReference type="PIRSR" id="PIRSR606118-50"/>
    </source>
</evidence>
<evidence type="ECO:0000256" key="2">
    <source>
        <dbReference type="ARBA" id="ARBA00023125"/>
    </source>
</evidence>
<accession>W4QZM3</accession>
<name>W4QZM3_HALA3</name>
<protein>
    <submittedName>
        <fullName evidence="7">DNA-invertase</fullName>
    </submittedName>
</protein>
<dbReference type="PANTHER" id="PTHR30461">
    <property type="entry name" value="DNA-INVERTASE FROM LAMBDOID PROPHAGE"/>
    <property type="match status" value="1"/>
</dbReference>
<dbReference type="EMBL" id="BAUV01000088">
    <property type="protein sequence ID" value="GAE37580.1"/>
    <property type="molecule type" value="Genomic_DNA"/>
</dbReference>
<sequence length="238" mass="27947">MKNLYQKVSKTYLECYRPFSHFLECIIMVVYKHTFVKGWIVIKIGYCRVSSQTQNLDRQLVALEEQKVEKIFVEKISGKDKDRPQLKEMINFIREGDTLVIESISRLARNTKDFLEIVNDLTERRIEVVSLKESIDTATAQGRFICTIFGALYQLERESIKQRQMEGIAIAKEKGILFGRPPITIDESFMKEYKRWKDGKQTAVETYKKLDISRTSFYRKVKQIEEKNNHGRKKATIS</sequence>
<gene>
    <name evidence="7" type="ORF">JCM9157_4892</name>
</gene>
<dbReference type="SUPFAM" id="SSF53041">
    <property type="entry name" value="Resolvase-like"/>
    <property type="match status" value="1"/>
</dbReference>
<dbReference type="GO" id="GO:0003677">
    <property type="term" value="F:DNA binding"/>
    <property type="evidence" value="ECO:0007669"/>
    <property type="project" value="UniProtKB-KW"/>
</dbReference>
<proteinExistence type="predicted"/>